<evidence type="ECO:0000256" key="1">
    <source>
        <dbReference type="SAM" id="Phobius"/>
    </source>
</evidence>
<keyword evidence="3" id="KW-1185">Reference proteome</keyword>
<dbReference type="EMBL" id="CM029047">
    <property type="protein sequence ID" value="KAG2583257.1"/>
    <property type="molecule type" value="Genomic_DNA"/>
</dbReference>
<keyword evidence="1" id="KW-1133">Transmembrane helix</keyword>
<dbReference type="AlphaFoldDB" id="A0A8T0RBN1"/>
<reference evidence="2 3" key="1">
    <citation type="submission" date="2020-05" db="EMBL/GenBank/DDBJ databases">
        <title>WGS assembly of Panicum virgatum.</title>
        <authorList>
            <person name="Lovell J.T."/>
            <person name="Jenkins J."/>
            <person name="Shu S."/>
            <person name="Juenger T.E."/>
            <person name="Schmutz J."/>
        </authorList>
    </citation>
    <scope>NUCLEOTIDE SEQUENCE [LARGE SCALE GENOMIC DNA]</scope>
    <source>
        <strain evidence="3">cv. AP13</strain>
    </source>
</reference>
<dbReference type="Proteomes" id="UP000823388">
    <property type="component" value="Chromosome 6K"/>
</dbReference>
<gene>
    <name evidence="2" type="ORF">PVAP13_6KG152100</name>
</gene>
<name>A0A8T0RBN1_PANVG</name>
<dbReference type="PANTHER" id="PTHR31170:SF18">
    <property type="entry name" value="(WILD MALAYSIAN BANANA) HYPOTHETICAL PROTEIN"/>
    <property type="match status" value="1"/>
</dbReference>
<protein>
    <submittedName>
        <fullName evidence="2">Uncharacterized protein</fullName>
    </submittedName>
</protein>
<dbReference type="InterPro" id="IPR004158">
    <property type="entry name" value="DUF247_pln"/>
</dbReference>
<dbReference type="OrthoDB" id="605154at2759"/>
<keyword evidence="1" id="KW-0812">Transmembrane</keyword>
<keyword evidence="1" id="KW-0472">Membrane</keyword>
<dbReference type="PANTHER" id="PTHR31170">
    <property type="entry name" value="BNAC04G53230D PROTEIN"/>
    <property type="match status" value="1"/>
</dbReference>
<dbReference type="Pfam" id="PF03140">
    <property type="entry name" value="DUF247"/>
    <property type="match status" value="1"/>
</dbReference>
<organism evidence="2 3">
    <name type="scientific">Panicum virgatum</name>
    <name type="common">Blackwell switchgrass</name>
    <dbReference type="NCBI Taxonomy" id="38727"/>
    <lineage>
        <taxon>Eukaryota</taxon>
        <taxon>Viridiplantae</taxon>
        <taxon>Streptophyta</taxon>
        <taxon>Embryophyta</taxon>
        <taxon>Tracheophyta</taxon>
        <taxon>Spermatophyta</taxon>
        <taxon>Magnoliopsida</taxon>
        <taxon>Liliopsida</taxon>
        <taxon>Poales</taxon>
        <taxon>Poaceae</taxon>
        <taxon>PACMAD clade</taxon>
        <taxon>Panicoideae</taxon>
        <taxon>Panicodae</taxon>
        <taxon>Paniceae</taxon>
        <taxon>Panicinae</taxon>
        <taxon>Panicum</taxon>
        <taxon>Panicum sect. Hiantes</taxon>
    </lineage>
</organism>
<comment type="caution">
    <text evidence="2">The sequence shown here is derived from an EMBL/GenBank/DDBJ whole genome shotgun (WGS) entry which is preliminary data.</text>
</comment>
<proteinExistence type="predicted"/>
<accession>A0A8T0RBN1</accession>
<evidence type="ECO:0000313" key="3">
    <source>
        <dbReference type="Proteomes" id="UP000823388"/>
    </source>
</evidence>
<sequence length="473" mass="51069">MVVHQGKAGDAHGVDIDSLARQLREELAVAGSSSTASQPTGGCPIIIAEVGSLTRNVDAAEYDPHHVSIGPYHRIRNPDLAKDDEKIRCLDAVLSAASGAATALEDYLDEIARLEGRARSCYAHSFSMDSNEFVRMLLLDGCYLLVRFGDVDAGRRTDSKGAPAAKGATMSAAGGGDMLKAVAVVRDVFYLAENQIPFFVLDKIHQLTLSESTVSAADAMAGYARKLLWTQQYSAATPAVAEMGEPGNLLHLLHMHLKPTIHSSRTSDKVTVRRRVGRWQTATEYHLAGVRFKSRSIGSGGVRSILDVKLDGGGGGGTLEVPKLNIDAETWRLLRNLMALEQRNPEVAGSHVTAYCVFVSQLACTAGDVELLSRRGVVSHGLGNHGEVAALFSDLCKGVVFSANDPDLNYLKAICQALEDGSRCRPRQWMAWLRRAHFRNPWVAVGLAAAMGLVCAMVQAVYSVLSYRQRAGW</sequence>
<evidence type="ECO:0000313" key="2">
    <source>
        <dbReference type="EMBL" id="KAG2583257.1"/>
    </source>
</evidence>
<feature type="transmembrane region" description="Helical" evidence="1">
    <location>
        <begin position="442"/>
        <end position="465"/>
    </location>
</feature>